<keyword evidence="1" id="KW-0812">Transmembrane</keyword>
<dbReference type="AlphaFoldDB" id="A0A2V1HVE8"/>
<keyword evidence="1" id="KW-1133">Transmembrane helix</keyword>
<name>A0A2V1HVE8_9MICO</name>
<dbReference type="GO" id="GO:0005886">
    <property type="term" value="C:plasma membrane"/>
    <property type="evidence" value="ECO:0007669"/>
    <property type="project" value="UniProtKB-SubCell"/>
</dbReference>
<keyword evidence="4" id="KW-1185">Reference proteome</keyword>
<comment type="caution">
    <text evidence="3">The sequence shown here is derived from an EMBL/GenBank/DDBJ whole genome shotgun (WGS) entry which is preliminary data.</text>
</comment>
<comment type="subcellular location">
    <subcellularLocation>
        <location evidence="1">Cell membrane</location>
        <topology evidence="1">Multi-pass membrane protein</topology>
    </subcellularLocation>
</comment>
<accession>A0A2V1HVE8</accession>
<dbReference type="OrthoDB" id="3266379at2"/>
<dbReference type="Pfam" id="PF02104">
    <property type="entry name" value="SURF1"/>
    <property type="match status" value="1"/>
</dbReference>
<gene>
    <name evidence="3" type="ORF">DDQ50_00445</name>
</gene>
<organism evidence="3 4">
    <name type="scientific">Amnibacterium flavum</name>
    <dbReference type="NCBI Taxonomy" id="2173173"/>
    <lineage>
        <taxon>Bacteria</taxon>
        <taxon>Bacillati</taxon>
        <taxon>Actinomycetota</taxon>
        <taxon>Actinomycetes</taxon>
        <taxon>Micrococcales</taxon>
        <taxon>Microbacteriaceae</taxon>
        <taxon>Amnibacterium</taxon>
    </lineage>
</organism>
<dbReference type="Proteomes" id="UP000244893">
    <property type="component" value="Unassembled WGS sequence"/>
</dbReference>
<keyword evidence="1" id="KW-1003">Cell membrane</keyword>
<dbReference type="PROSITE" id="PS50895">
    <property type="entry name" value="SURF1"/>
    <property type="match status" value="1"/>
</dbReference>
<comment type="similarity">
    <text evidence="1">Belongs to the SURF1 family.</text>
</comment>
<sequence>MPASRDSTLDPEVDAGTPKPTWSELAPVMRRGSSLLLLLLAIGLAVSFSALGQWQLGRAFENGAVIDSGSEDVRPIESAMQPQTQTPSDAIGQLVGASGTWQADDFSVLAQRLNDGADGYWTVGHFVTDDGVTLAVAVGWSADEDSALAAANDLAADPSVLPTDIEGRFQQAEPPTVDEDAPADALPVDMAVSSFINEWADASPAYAGYLTLREAPEGLTDIYSPKPVPQVQLNFLNLFYTVEWAVFALIALYIWYRHMRDIVEREREQATTVEGTPPAAEAPDARP</sequence>
<protein>
    <recommendedName>
        <fullName evidence="1">SURF1-like protein</fullName>
    </recommendedName>
</protein>
<feature type="transmembrane region" description="Helical" evidence="1">
    <location>
        <begin position="35"/>
        <end position="54"/>
    </location>
</feature>
<evidence type="ECO:0000313" key="4">
    <source>
        <dbReference type="Proteomes" id="UP000244893"/>
    </source>
</evidence>
<dbReference type="InterPro" id="IPR002994">
    <property type="entry name" value="Surf1/Shy1"/>
</dbReference>
<feature type="transmembrane region" description="Helical" evidence="1">
    <location>
        <begin position="235"/>
        <end position="256"/>
    </location>
</feature>
<evidence type="ECO:0000256" key="2">
    <source>
        <dbReference type="SAM" id="MobiDB-lite"/>
    </source>
</evidence>
<proteinExistence type="inferred from homology"/>
<evidence type="ECO:0000256" key="1">
    <source>
        <dbReference type="RuleBase" id="RU363076"/>
    </source>
</evidence>
<feature type="region of interest" description="Disordered" evidence="2">
    <location>
        <begin position="268"/>
        <end position="287"/>
    </location>
</feature>
<reference evidence="3 4" key="1">
    <citation type="submission" date="2018-05" db="EMBL/GenBank/DDBJ databases">
        <title>Amnibacterium sp. M8JJ-5, whole genome shotgun sequence.</title>
        <authorList>
            <person name="Tuo L."/>
        </authorList>
    </citation>
    <scope>NUCLEOTIDE SEQUENCE [LARGE SCALE GENOMIC DNA]</scope>
    <source>
        <strain evidence="3 4">M8JJ-5</strain>
    </source>
</reference>
<keyword evidence="1" id="KW-0472">Membrane</keyword>
<evidence type="ECO:0000313" key="3">
    <source>
        <dbReference type="EMBL" id="PVZ95039.1"/>
    </source>
</evidence>
<feature type="region of interest" description="Disordered" evidence="2">
    <location>
        <begin position="1"/>
        <end position="20"/>
    </location>
</feature>
<dbReference type="RefSeq" id="WP_116754778.1">
    <property type="nucleotide sequence ID" value="NZ_JBHUEX010000001.1"/>
</dbReference>
<dbReference type="EMBL" id="QEOP01000001">
    <property type="protein sequence ID" value="PVZ95039.1"/>
    <property type="molecule type" value="Genomic_DNA"/>
</dbReference>